<reference evidence="6 7" key="1">
    <citation type="journal article" date="2019" name="Nat. Microbiol.">
        <title>Mediterranean grassland soil C-N compound turnover is dependent on rainfall and depth, and is mediated by genomically divergent microorganisms.</title>
        <authorList>
            <person name="Diamond S."/>
            <person name="Andeer P.F."/>
            <person name="Li Z."/>
            <person name="Crits-Christoph A."/>
            <person name="Burstein D."/>
            <person name="Anantharaman K."/>
            <person name="Lane K.R."/>
            <person name="Thomas B.C."/>
            <person name="Pan C."/>
            <person name="Northen T.R."/>
            <person name="Banfield J.F."/>
        </authorList>
    </citation>
    <scope>NUCLEOTIDE SEQUENCE [LARGE SCALE GENOMIC DNA]</scope>
    <source>
        <strain evidence="6">WS_2</strain>
    </source>
</reference>
<gene>
    <name evidence="4 6" type="primary">rplU</name>
    <name evidence="6" type="ORF">E6K72_06475</name>
</gene>
<protein>
    <recommendedName>
        <fullName evidence="4">Large ribosomal subunit protein bL21</fullName>
    </recommendedName>
</protein>
<dbReference type="PANTHER" id="PTHR21349">
    <property type="entry name" value="50S RIBOSOMAL PROTEIN L21"/>
    <property type="match status" value="1"/>
</dbReference>
<dbReference type="HAMAP" id="MF_01363">
    <property type="entry name" value="Ribosomal_bL21"/>
    <property type="match status" value="1"/>
</dbReference>
<dbReference type="GO" id="GO:0003735">
    <property type="term" value="F:structural constituent of ribosome"/>
    <property type="evidence" value="ECO:0007669"/>
    <property type="project" value="InterPro"/>
</dbReference>
<evidence type="ECO:0000313" key="6">
    <source>
        <dbReference type="EMBL" id="TMQ55363.1"/>
    </source>
</evidence>
<dbReference type="SUPFAM" id="SSF141091">
    <property type="entry name" value="L21p-like"/>
    <property type="match status" value="1"/>
</dbReference>
<dbReference type="GO" id="GO:0005737">
    <property type="term" value="C:cytoplasm"/>
    <property type="evidence" value="ECO:0007669"/>
    <property type="project" value="UniProtKB-ARBA"/>
</dbReference>
<comment type="similarity">
    <text evidence="1 4 5">Belongs to the bacterial ribosomal protein bL21 family.</text>
</comment>
<dbReference type="GO" id="GO:0005840">
    <property type="term" value="C:ribosome"/>
    <property type="evidence" value="ECO:0007669"/>
    <property type="project" value="UniProtKB-KW"/>
</dbReference>
<dbReference type="AlphaFoldDB" id="A0A538SVF5"/>
<accession>A0A538SVF5</accession>
<keyword evidence="4 5" id="KW-0699">rRNA-binding</keyword>
<dbReference type="GO" id="GO:0006412">
    <property type="term" value="P:translation"/>
    <property type="evidence" value="ECO:0007669"/>
    <property type="project" value="UniProtKB-UniRule"/>
</dbReference>
<proteinExistence type="inferred from homology"/>
<sequence length="103" mass="11783">MYAIVQINGIQTKVMPDETLEVPRLKGKPGDKLTFDRVMLVSDGDKITVGQPFLPGATATAELVDHFRGEKLRIFKFKRRNDYRKRRGHRDEITRIRVTGISA</sequence>
<dbReference type="InterPro" id="IPR001787">
    <property type="entry name" value="Ribosomal_bL21"/>
</dbReference>
<dbReference type="GO" id="GO:1990904">
    <property type="term" value="C:ribonucleoprotein complex"/>
    <property type="evidence" value="ECO:0007669"/>
    <property type="project" value="UniProtKB-KW"/>
</dbReference>
<evidence type="ECO:0000256" key="1">
    <source>
        <dbReference type="ARBA" id="ARBA00008563"/>
    </source>
</evidence>
<evidence type="ECO:0000256" key="4">
    <source>
        <dbReference type="HAMAP-Rule" id="MF_01363"/>
    </source>
</evidence>
<evidence type="ECO:0000256" key="3">
    <source>
        <dbReference type="ARBA" id="ARBA00023274"/>
    </source>
</evidence>
<evidence type="ECO:0000313" key="7">
    <source>
        <dbReference type="Proteomes" id="UP000317716"/>
    </source>
</evidence>
<organism evidence="6 7">
    <name type="scientific">Eiseniibacteriota bacterium</name>
    <dbReference type="NCBI Taxonomy" id="2212470"/>
    <lineage>
        <taxon>Bacteria</taxon>
        <taxon>Candidatus Eiseniibacteriota</taxon>
    </lineage>
</organism>
<dbReference type="EMBL" id="VBOS01000219">
    <property type="protein sequence ID" value="TMQ55363.1"/>
    <property type="molecule type" value="Genomic_DNA"/>
</dbReference>
<dbReference type="InterPro" id="IPR028909">
    <property type="entry name" value="bL21-like"/>
</dbReference>
<comment type="subunit">
    <text evidence="4">Part of the 50S ribosomal subunit. Contacts protein L20.</text>
</comment>
<evidence type="ECO:0000256" key="2">
    <source>
        <dbReference type="ARBA" id="ARBA00022980"/>
    </source>
</evidence>
<dbReference type="PANTHER" id="PTHR21349:SF0">
    <property type="entry name" value="LARGE RIBOSOMAL SUBUNIT PROTEIN BL21M"/>
    <property type="match status" value="1"/>
</dbReference>
<keyword evidence="2 4" id="KW-0689">Ribosomal protein</keyword>
<dbReference type="NCBIfam" id="TIGR00061">
    <property type="entry name" value="L21"/>
    <property type="match status" value="1"/>
</dbReference>
<keyword evidence="3 4" id="KW-0687">Ribonucleoprotein</keyword>
<dbReference type="GO" id="GO:0019843">
    <property type="term" value="F:rRNA binding"/>
    <property type="evidence" value="ECO:0007669"/>
    <property type="project" value="UniProtKB-UniRule"/>
</dbReference>
<dbReference type="Pfam" id="PF00829">
    <property type="entry name" value="Ribosomal_L21p"/>
    <property type="match status" value="1"/>
</dbReference>
<name>A0A538SVF5_UNCEI</name>
<keyword evidence="4 5" id="KW-0694">RNA-binding</keyword>
<comment type="function">
    <text evidence="4 5">This protein binds to 23S rRNA in the presence of protein L20.</text>
</comment>
<dbReference type="InterPro" id="IPR036164">
    <property type="entry name" value="bL21-like_sf"/>
</dbReference>
<dbReference type="Proteomes" id="UP000317716">
    <property type="component" value="Unassembled WGS sequence"/>
</dbReference>
<evidence type="ECO:0000256" key="5">
    <source>
        <dbReference type="RuleBase" id="RU000562"/>
    </source>
</evidence>
<comment type="caution">
    <text evidence="6">The sequence shown here is derived from an EMBL/GenBank/DDBJ whole genome shotgun (WGS) entry which is preliminary data.</text>
</comment>